<keyword evidence="2" id="KW-1185">Reference proteome</keyword>
<organism evidence="1 2">
    <name type="scientific">Paenirhodobacter populi</name>
    <dbReference type="NCBI Taxonomy" id="2306993"/>
    <lineage>
        <taxon>Bacteria</taxon>
        <taxon>Pseudomonadati</taxon>
        <taxon>Pseudomonadota</taxon>
        <taxon>Alphaproteobacteria</taxon>
        <taxon>Rhodobacterales</taxon>
        <taxon>Rhodobacter group</taxon>
        <taxon>Paenirhodobacter</taxon>
    </lineage>
</organism>
<sequence>MFSPKTSTDLFKISYQFMAMAVEAQAVIWMRLWGMAGAWNVTPSENHRMVSEKVAAAMQAQTAAAMAMMSGKPAINVAAAAVRPYRRKTSSNVSRLSKRGPKPL</sequence>
<comment type="caution">
    <text evidence="1">The sequence shown here is derived from an EMBL/GenBank/DDBJ whole genome shotgun (WGS) entry which is preliminary data.</text>
</comment>
<gene>
    <name evidence="1" type="ORF">D2T33_15560</name>
</gene>
<evidence type="ECO:0000313" key="1">
    <source>
        <dbReference type="EMBL" id="RWR08511.1"/>
    </source>
</evidence>
<proteinExistence type="predicted"/>
<name>A0A443IPR3_9RHOB</name>
<dbReference type="EMBL" id="SAUW01000017">
    <property type="protein sequence ID" value="RWR08511.1"/>
    <property type="molecule type" value="Genomic_DNA"/>
</dbReference>
<protein>
    <submittedName>
        <fullName evidence="1">Antifreeze protein</fullName>
    </submittedName>
</protein>
<dbReference type="Proteomes" id="UP000285710">
    <property type="component" value="Unassembled WGS sequence"/>
</dbReference>
<reference evidence="1 2" key="1">
    <citation type="submission" date="2019-01" db="EMBL/GenBank/DDBJ databases">
        <title>Sinorhodobacter populi sp. nov. isolated from the symptomatic bark tissue of Populus euramericana canker.</title>
        <authorList>
            <person name="Xu G."/>
        </authorList>
    </citation>
    <scope>NUCLEOTIDE SEQUENCE [LARGE SCALE GENOMIC DNA]</scope>
    <source>
        <strain evidence="1 2">2D-5</strain>
    </source>
</reference>
<dbReference type="RefSeq" id="WP_128270371.1">
    <property type="nucleotide sequence ID" value="NZ_SAUW01000017.1"/>
</dbReference>
<dbReference type="AlphaFoldDB" id="A0A443IPR3"/>
<reference evidence="1 2" key="2">
    <citation type="submission" date="2019-01" db="EMBL/GenBank/DDBJ databases">
        <authorList>
            <person name="Li Y."/>
        </authorList>
    </citation>
    <scope>NUCLEOTIDE SEQUENCE [LARGE SCALE GENOMIC DNA]</scope>
    <source>
        <strain evidence="1 2">2D-5</strain>
    </source>
</reference>
<evidence type="ECO:0000313" key="2">
    <source>
        <dbReference type="Proteomes" id="UP000285710"/>
    </source>
</evidence>
<accession>A0A443IPR3</accession>